<dbReference type="InterPro" id="IPR041628">
    <property type="entry name" value="ChlI/MoxR_AAA_lid"/>
</dbReference>
<dbReference type="PANTHER" id="PTHR42759">
    <property type="entry name" value="MOXR FAMILY PROTEIN"/>
    <property type="match status" value="1"/>
</dbReference>
<proteinExistence type="inferred from homology"/>
<keyword evidence="2" id="KW-0067">ATP-binding</keyword>
<keyword evidence="7" id="KW-1185">Reference proteome</keyword>
<dbReference type="CDD" id="cd00009">
    <property type="entry name" value="AAA"/>
    <property type="match status" value="1"/>
</dbReference>
<dbReference type="RefSeq" id="WP_012160491.1">
    <property type="nucleotide sequence ID" value="NC_009922.1"/>
</dbReference>
<evidence type="ECO:0000256" key="2">
    <source>
        <dbReference type="ARBA" id="ARBA00022840"/>
    </source>
</evidence>
<dbReference type="InterPro" id="IPR027417">
    <property type="entry name" value="P-loop_NTPase"/>
</dbReference>
<dbReference type="AlphaFoldDB" id="A8MK52"/>
<evidence type="ECO:0000256" key="1">
    <source>
        <dbReference type="ARBA" id="ARBA00022741"/>
    </source>
</evidence>
<dbReference type="Proteomes" id="UP000000269">
    <property type="component" value="Chromosome"/>
</dbReference>
<feature type="domain" description="ATPase AAA-3" evidence="4">
    <location>
        <begin position="37"/>
        <end position="167"/>
    </location>
</feature>
<evidence type="ECO:0000256" key="3">
    <source>
        <dbReference type="ARBA" id="ARBA00061607"/>
    </source>
</evidence>
<dbReference type="Gene3D" id="3.40.50.300">
    <property type="entry name" value="P-loop containing nucleotide triphosphate hydrolases"/>
    <property type="match status" value="1"/>
</dbReference>
<evidence type="ECO:0000313" key="7">
    <source>
        <dbReference type="Proteomes" id="UP000000269"/>
    </source>
</evidence>
<dbReference type="Pfam" id="PF07726">
    <property type="entry name" value="AAA_3"/>
    <property type="match status" value="1"/>
</dbReference>
<dbReference type="GO" id="GO:0016887">
    <property type="term" value="F:ATP hydrolysis activity"/>
    <property type="evidence" value="ECO:0007669"/>
    <property type="project" value="InterPro"/>
</dbReference>
<feature type="domain" description="ChlI/MoxR AAA lid" evidence="5">
    <location>
        <begin position="230"/>
        <end position="298"/>
    </location>
</feature>
<protein>
    <submittedName>
        <fullName evidence="6">ATPase associated with various cellular activities AAA_3</fullName>
    </submittedName>
</protein>
<dbReference type="STRING" id="350688.Clos_2653"/>
<dbReference type="InterPro" id="IPR050764">
    <property type="entry name" value="CbbQ/NirQ/NorQ/GpvN"/>
</dbReference>
<dbReference type="KEGG" id="aoe:Clos_2653"/>
<dbReference type="Pfam" id="PF17863">
    <property type="entry name" value="AAA_lid_2"/>
    <property type="match status" value="1"/>
</dbReference>
<dbReference type="OrthoDB" id="9808397at2"/>
<dbReference type="EMBL" id="CP000853">
    <property type="protein sequence ID" value="ABW20184.1"/>
    <property type="molecule type" value="Genomic_DNA"/>
</dbReference>
<dbReference type="Gene3D" id="1.10.8.80">
    <property type="entry name" value="Magnesium chelatase subunit I, C-Terminal domain"/>
    <property type="match status" value="1"/>
</dbReference>
<sequence>MGQRAKAKEIIENMKKVIIGKDGVLENVMVCFLARGHLLIEDVPGLGKTTLVKALAKSVDLTYGRIQFTPDLMPSDITGITIYNKQKEDFIFRKGPIFNQVILADEINRTSPKTQSSLLQGLEEGQVSVEDVTYNLEQPFIVLATQNPIEHYGTFPLPEAQLDRFLMKISIGYPSAEEEKEIIRNSSNYKDLKHIRAVATKEELLKMQEEVDRIYVSEDVLDYITNIVAATREEKSIQLGASPRASIDLFRASKALAYIKGREFVIPDDVKKLAPSILNHRIVLSIEAKMEGKKAEEVIGFLLKNIYIPVVSKNDR</sequence>
<evidence type="ECO:0000259" key="4">
    <source>
        <dbReference type="Pfam" id="PF07726"/>
    </source>
</evidence>
<dbReference type="SUPFAM" id="SSF52540">
    <property type="entry name" value="P-loop containing nucleoside triphosphate hydrolases"/>
    <property type="match status" value="1"/>
</dbReference>
<dbReference type="InterPro" id="IPR011703">
    <property type="entry name" value="ATPase_AAA-3"/>
</dbReference>
<dbReference type="FunFam" id="3.40.50.300:FF:000640">
    <property type="entry name" value="MoxR family ATPase"/>
    <property type="match status" value="1"/>
</dbReference>
<evidence type="ECO:0000313" key="6">
    <source>
        <dbReference type="EMBL" id="ABW20184.1"/>
    </source>
</evidence>
<dbReference type="PANTHER" id="PTHR42759:SF1">
    <property type="entry name" value="MAGNESIUM-CHELATASE SUBUNIT CHLD"/>
    <property type="match status" value="1"/>
</dbReference>
<comment type="similarity">
    <text evidence="3">Belongs to the MoxR family.</text>
</comment>
<dbReference type="HOGENOM" id="CLU_034716_2_0_9"/>
<evidence type="ECO:0000259" key="5">
    <source>
        <dbReference type="Pfam" id="PF17863"/>
    </source>
</evidence>
<keyword evidence="1" id="KW-0547">Nucleotide-binding</keyword>
<dbReference type="PIRSF" id="PIRSF002849">
    <property type="entry name" value="AAA_ATPase_chaperone_MoxR_prd"/>
    <property type="match status" value="1"/>
</dbReference>
<accession>A8MK52</accession>
<dbReference type="eggNOG" id="COG0714">
    <property type="taxonomic scope" value="Bacteria"/>
</dbReference>
<name>A8MK52_ALKOO</name>
<gene>
    <name evidence="6" type="ordered locus">Clos_2653</name>
</gene>
<organism evidence="6 7">
    <name type="scientific">Alkaliphilus oremlandii (strain OhILAs)</name>
    <name type="common">Clostridium oremlandii (strain OhILAs)</name>
    <dbReference type="NCBI Taxonomy" id="350688"/>
    <lineage>
        <taxon>Bacteria</taxon>
        <taxon>Bacillati</taxon>
        <taxon>Bacillota</taxon>
        <taxon>Clostridia</taxon>
        <taxon>Peptostreptococcales</taxon>
        <taxon>Natronincolaceae</taxon>
        <taxon>Alkaliphilus</taxon>
    </lineage>
</organism>
<dbReference type="GO" id="GO:0005524">
    <property type="term" value="F:ATP binding"/>
    <property type="evidence" value="ECO:0007669"/>
    <property type="project" value="UniProtKB-KW"/>
</dbReference>
<reference evidence="7" key="1">
    <citation type="submission" date="2007-10" db="EMBL/GenBank/DDBJ databases">
        <title>Complete genome of Alkaliphilus oremlandii OhILAs.</title>
        <authorList>
            <person name="Copeland A."/>
            <person name="Lucas S."/>
            <person name="Lapidus A."/>
            <person name="Barry K."/>
            <person name="Detter J.C."/>
            <person name="Glavina del Rio T."/>
            <person name="Hammon N."/>
            <person name="Israni S."/>
            <person name="Dalin E."/>
            <person name="Tice H."/>
            <person name="Pitluck S."/>
            <person name="Chain P."/>
            <person name="Malfatti S."/>
            <person name="Shin M."/>
            <person name="Vergez L."/>
            <person name="Schmutz J."/>
            <person name="Larimer F."/>
            <person name="Land M."/>
            <person name="Hauser L."/>
            <person name="Kyrpides N."/>
            <person name="Mikhailova N."/>
            <person name="Stolz J.F."/>
            <person name="Dawson A."/>
            <person name="Fisher E."/>
            <person name="Crable B."/>
            <person name="Perera E."/>
            <person name="Lisak J."/>
            <person name="Ranganathan M."/>
            <person name="Basu P."/>
            <person name="Richardson P."/>
        </authorList>
    </citation>
    <scope>NUCLEOTIDE SEQUENCE [LARGE SCALE GENOMIC DNA]</scope>
    <source>
        <strain evidence="7">OhILAs</strain>
    </source>
</reference>